<gene>
    <name evidence="1" type="ORF">ABVK25_007363</name>
</gene>
<evidence type="ECO:0000313" key="2">
    <source>
        <dbReference type="Proteomes" id="UP001590951"/>
    </source>
</evidence>
<organism evidence="1 2">
    <name type="scientific">Lepraria finkii</name>
    <dbReference type="NCBI Taxonomy" id="1340010"/>
    <lineage>
        <taxon>Eukaryota</taxon>
        <taxon>Fungi</taxon>
        <taxon>Dikarya</taxon>
        <taxon>Ascomycota</taxon>
        <taxon>Pezizomycotina</taxon>
        <taxon>Lecanoromycetes</taxon>
        <taxon>OSLEUM clade</taxon>
        <taxon>Lecanoromycetidae</taxon>
        <taxon>Lecanorales</taxon>
        <taxon>Lecanorineae</taxon>
        <taxon>Stereocaulaceae</taxon>
        <taxon>Lepraria</taxon>
    </lineage>
</organism>
<dbReference type="EMBL" id="JBHFEH010000027">
    <property type="protein sequence ID" value="KAL2052491.1"/>
    <property type="molecule type" value="Genomic_DNA"/>
</dbReference>
<comment type="caution">
    <text evidence="1">The sequence shown here is derived from an EMBL/GenBank/DDBJ whole genome shotgun (WGS) entry which is preliminary data.</text>
</comment>
<dbReference type="Proteomes" id="UP001590951">
    <property type="component" value="Unassembled WGS sequence"/>
</dbReference>
<accession>A0ABR4B611</accession>
<name>A0ABR4B611_9LECA</name>
<proteinExistence type="predicted"/>
<protein>
    <submittedName>
        <fullName evidence="1">Uncharacterized protein</fullName>
    </submittedName>
</protein>
<keyword evidence="2" id="KW-1185">Reference proteome</keyword>
<reference evidence="1 2" key="1">
    <citation type="submission" date="2024-09" db="EMBL/GenBank/DDBJ databases">
        <title>Rethinking Asexuality: The Enigmatic Case of Functional Sexual Genes in Lepraria (Stereocaulaceae).</title>
        <authorList>
            <person name="Doellman M."/>
            <person name="Sun Y."/>
            <person name="Barcenas-Pena A."/>
            <person name="Lumbsch H.T."/>
            <person name="Grewe F."/>
        </authorList>
    </citation>
    <scope>NUCLEOTIDE SEQUENCE [LARGE SCALE GENOMIC DNA]</scope>
    <source>
        <strain evidence="1 2">Grewe 0041</strain>
    </source>
</reference>
<sequence length="149" mass="16403">MVGKKIVMQQAQGYENLDRATKDILHAIETQADVFSRICKPSLTVSIVAMINVDFSGSRIARNIVKTISITPKHLVNLSNEALVKAEAIIVDSPPWTYAKMLISNYTLKHSNGSFKTNTLGLVTASRTGCATMMAFIGSVIRRHQVNRL</sequence>
<evidence type="ECO:0000313" key="1">
    <source>
        <dbReference type="EMBL" id="KAL2052491.1"/>
    </source>
</evidence>